<protein>
    <submittedName>
        <fullName evidence="4">Cellulose biosynthesis protein BcsE</fullName>
    </submittedName>
</protein>
<reference evidence="4" key="1">
    <citation type="submission" date="2016-06" db="UniProtKB">
        <authorList>
            <consortium name="WormBaseParasite"/>
        </authorList>
    </citation>
    <scope>IDENTIFICATION</scope>
</reference>
<dbReference type="SUPFAM" id="SSF117281">
    <property type="entry name" value="Kelch motif"/>
    <property type="match status" value="1"/>
</dbReference>
<dbReference type="EMBL" id="UYSU01005722">
    <property type="protein sequence ID" value="VDL88098.1"/>
    <property type="molecule type" value="Genomic_DNA"/>
</dbReference>
<dbReference type="InterPro" id="IPR006652">
    <property type="entry name" value="Kelch_1"/>
</dbReference>
<sequence>MRTARHALAATPFRGRIIVAGGENWQGILNVVEMFTPPDASSPLGQWTELARMKQRRWHFTLLTSADAVCALRNGAWGSSVETLTPPATSADSDNDLTSWVWSSKDPVETLDQIWGAASILV</sequence>
<evidence type="ECO:0000313" key="2">
    <source>
        <dbReference type="EMBL" id="VDL88098.1"/>
    </source>
</evidence>
<reference evidence="2 3" key="2">
    <citation type="submission" date="2018-11" db="EMBL/GenBank/DDBJ databases">
        <authorList>
            <consortium name="Pathogen Informatics"/>
        </authorList>
    </citation>
    <scope>NUCLEOTIDE SEQUENCE [LARGE SCALE GENOMIC DNA]</scope>
    <source>
        <strain evidence="2 3">NST_G2</strain>
    </source>
</reference>
<accession>A0A183SBW5</accession>
<organism evidence="4">
    <name type="scientific">Schistocephalus solidus</name>
    <name type="common">Tapeworm</name>
    <dbReference type="NCBI Taxonomy" id="70667"/>
    <lineage>
        <taxon>Eukaryota</taxon>
        <taxon>Metazoa</taxon>
        <taxon>Spiralia</taxon>
        <taxon>Lophotrochozoa</taxon>
        <taxon>Platyhelminthes</taxon>
        <taxon>Cestoda</taxon>
        <taxon>Eucestoda</taxon>
        <taxon>Diphyllobothriidea</taxon>
        <taxon>Diphyllobothriidae</taxon>
        <taxon>Schistocephalus</taxon>
    </lineage>
</organism>
<dbReference type="AlphaFoldDB" id="A0A183SBW5"/>
<name>A0A183SBW5_SCHSO</name>
<evidence type="ECO:0000313" key="3">
    <source>
        <dbReference type="Proteomes" id="UP000275846"/>
    </source>
</evidence>
<dbReference type="OrthoDB" id="6273316at2759"/>
<keyword evidence="3" id="KW-1185">Reference proteome</keyword>
<dbReference type="WBParaSite" id="SSLN_0000177601-mRNA-1">
    <property type="protein sequence ID" value="SSLN_0000177601-mRNA-1"/>
    <property type="gene ID" value="SSLN_0000177601"/>
</dbReference>
<dbReference type="Proteomes" id="UP000275846">
    <property type="component" value="Unassembled WGS sequence"/>
</dbReference>
<dbReference type="Gene3D" id="2.120.10.80">
    <property type="entry name" value="Kelch-type beta propeller"/>
    <property type="match status" value="1"/>
</dbReference>
<evidence type="ECO:0000256" key="1">
    <source>
        <dbReference type="ARBA" id="ARBA00022441"/>
    </source>
</evidence>
<keyword evidence="1" id="KW-0880">Kelch repeat</keyword>
<evidence type="ECO:0000313" key="4">
    <source>
        <dbReference type="WBParaSite" id="SSLN_0000177601-mRNA-1"/>
    </source>
</evidence>
<proteinExistence type="predicted"/>
<dbReference type="InterPro" id="IPR015915">
    <property type="entry name" value="Kelch-typ_b-propeller"/>
</dbReference>
<gene>
    <name evidence="2" type="ORF">SSLN_LOCUS1713</name>
</gene>
<dbReference type="Pfam" id="PF01344">
    <property type="entry name" value="Kelch_1"/>
    <property type="match status" value="1"/>
</dbReference>